<dbReference type="AlphaFoldDB" id="A0A9P5UEZ3"/>
<proteinExistence type="predicted"/>
<feature type="transmembrane region" description="Helical" evidence="1">
    <location>
        <begin position="150"/>
        <end position="168"/>
    </location>
</feature>
<dbReference type="EMBL" id="JADNRY010000008">
    <property type="protein sequence ID" value="KAF9075813.1"/>
    <property type="molecule type" value="Genomic_DNA"/>
</dbReference>
<keyword evidence="3" id="KW-1185">Reference proteome</keyword>
<keyword evidence="1" id="KW-0472">Membrane</keyword>
<organism evidence="2 3">
    <name type="scientific">Rhodocollybia butyracea</name>
    <dbReference type="NCBI Taxonomy" id="206335"/>
    <lineage>
        <taxon>Eukaryota</taxon>
        <taxon>Fungi</taxon>
        <taxon>Dikarya</taxon>
        <taxon>Basidiomycota</taxon>
        <taxon>Agaricomycotina</taxon>
        <taxon>Agaricomycetes</taxon>
        <taxon>Agaricomycetidae</taxon>
        <taxon>Agaricales</taxon>
        <taxon>Marasmiineae</taxon>
        <taxon>Omphalotaceae</taxon>
        <taxon>Rhodocollybia</taxon>
    </lineage>
</organism>
<evidence type="ECO:0000256" key="1">
    <source>
        <dbReference type="SAM" id="Phobius"/>
    </source>
</evidence>
<evidence type="ECO:0000313" key="3">
    <source>
        <dbReference type="Proteomes" id="UP000772434"/>
    </source>
</evidence>
<reference evidence="2" key="1">
    <citation type="submission" date="2020-11" db="EMBL/GenBank/DDBJ databases">
        <authorList>
            <consortium name="DOE Joint Genome Institute"/>
            <person name="Ahrendt S."/>
            <person name="Riley R."/>
            <person name="Andreopoulos W."/>
            <person name="Labutti K."/>
            <person name="Pangilinan J."/>
            <person name="Ruiz-Duenas F.J."/>
            <person name="Barrasa J.M."/>
            <person name="Sanchez-Garcia M."/>
            <person name="Camarero S."/>
            <person name="Miyauchi S."/>
            <person name="Serrano A."/>
            <person name="Linde D."/>
            <person name="Babiker R."/>
            <person name="Drula E."/>
            <person name="Ayuso-Fernandez I."/>
            <person name="Pacheco R."/>
            <person name="Padilla G."/>
            <person name="Ferreira P."/>
            <person name="Barriuso J."/>
            <person name="Kellner H."/>
            <person name="Castanera R."/>
            <person name="Alfaro M."/>
            <person name="Ramirez L."/>
            <person name="Pisabarro A.G."/>
            <person name="Kuo A."/>
            <person name="Tritt A."/>
            <person name="Lipzen A."/>
            <person name="He G."/>
            <person name="Yan M."/>
            <person name="Ng V."/>
            <person name="Cullen D."/>
            <person name="Martin F."/>
            <person name="Rosso M.-N."/>
            <person name="Henrissat B."/>
            <person name="Hibbett D."/>
            <person name="Martinez A.T."/>
            <person name="Grigoriev I.V."/>
        </authorList>
    </citation>
    <scope>NUCLEOTIDE SEQUENCE</scope>
    <source>
        <strain evidence="2">AH 40177</strain>
    </source>
</reference>
<accession>A0A9P5UEZ3</accession>
<gene>
    <name evidence="2" type="ORF">BDP27DRAFT_958818</name>
</gene>
<keyword evidence="1" id="KW-0812">Transmembrane</keyword>
<keyword evidence="1" id="KW-1133">Transmembrane helix</keyword>
<dbReference type="Proteomes" id="UP000772434">
    <property type="component" value="Unassembled WGS sequence"/>
</dbReference>
<name>A0A9P5UEZ3_9AGAR</name>
<sequence length="170" mass="19654">MFTSCSNHWIFFFHDIFIFPCDARSLHIPVSHFNWYLSSLWLLFVILSSLSDVVSSLLCLFVCFFFAFSSVFFFTHSLVSSSSSSFFLLILRLSTMTHTSLRRPTCIRISPLDSFCRFIAFISCPTHANVNVYLTTLEIMYVRIPFRSSPSLIMIMALYDLLNVIALLPR</sequence>
<evidence type="ECO:0000313" key="2">
    <source>
        <dbReference type="EMBL" id="KAF9075813.1"/>
    </source>
</evidence>
<protein>
    <submittedName>
        <fullName evidence="2">Uncharacterized protein</fullName>
    </submittedName>
</protein>
<comment type="caution">
    <text evidence="2">The sequence shown here is derived from an EMBL/GenBank/DDBJ whole genome shotgun (WGS) entry which is preliminary data.</text>
</comment>